<feature type="transmembrane region" description="Helical" evidence="6">
    <location>
        <begin position="100"/>
        <end position="120"/>
    </location>
</feature>
<feature type="transmembrane region" description="Helical" evidence="6">
    <location>
        <begin position="260"/>
        <end position="277"/>
    </location>
</feature>
<dbReference type="Pfam" id="PF02653">
    <property type="entry name" value="BPD_transp_2"/>
    <property type="match status" value="1"/>
</dbReference>
<feature type="transmembrane region" description="Helical" evidence="6">
    <location>
        <begin position="26"/>
        <end position="43"/>
    </location>
</feature>
<evidence type="ECO:0000256" key="1">
    <source>
        <dbReference type="ARBA" id="ARBA00004651"/>
    </source>
</evidence>
<evidence type="ECO:0000256" key="4">
    <source>
        <dbReference type="ARBA" id="ARBA00022989"/>
    </source>
</evidence>
<evidence type="ECO:0000256" key="2">
    <source>
        <dbReference type="ARBA" id="ARBA00022475"/>
    </source>
</evidence>
<dbReference type="EMBL" id="FOVP01000038">
    <property type="protein sequence ID" value="SFO38846.1"/>
    <property type="molecule type" value="Genomic_DNA"/>
</dbReference>
<keyword evidence="2" id="KW-1003">Cell membrane</keyword>
<feature type="transmembrane region" description="Helical" evidence="6">
    <location>
        <begin position="226"/>
        <end position="248"/>
    </location>
</feature>
<dbReference type="RefSeq" id="WP_092842309.1">
    <property type="nucleotide sequence ID" value="NZ_FOVP01000038.1"/>
</dbReference>
<dbReference type="CDD" id="cd06581">
    <property type="entry name" value="TM_PBP1_LivM_like"/>
    <property type="match status" value="1"/>
</dbReference>
<keyword evidence="3 6" id="KW-0812">Transmembrane</keyword>
<reference evidence="8" key="1">
    <citation type="submission" date="2016-10" db="EMBL/GenBank/DDBJ databases">
        <authorList>
            <person name="Varghese N."/>
            <person name="Submissions S."/>
        </authorList>
    </citation>
    <scope>NUCLEOTIDE SEQUENCE [LARGE SCALE GENOMIC DNA]</scope>
    <source>
        <strain evidence="8">DSM 28463</strain>
    </source>
</reference>
<evidence type="ECO:0000256" key="5">
    <source>
        <dbReference type="ARBA" id="ARBA00023136"/>
    </source>
</evidence>
<name>A0A1I5GSL7_9RHOB</name>
<dbReference type="Proteomes" id="UP000198599">
    <property type="component" value="Unassembled WGS sequence"/>
</dbReference>
<dbReference type="GO" id="GO:0015658">
    <property type="term" value="F:branched-chain amino acid transmembrane transporter activity"/>
    <property type="evidence" value="ECO:0007669"/>
    <property type="project" value="InterPro"/>
</dbReference>
<evidence type="ECO:0000256" key="6">
    <source>
        <dbReference type="SAM" id="Phobius"/>
    </source>
</evidence>
<dbReference type="InterPro" id="IPR043428">
    <property type="entry name" value="LivM-like"/>
</dbReference>
<keyword evidence="8" id="KW-1185">Reference proteome</keyword>
<proteinExistence type="predicted"/>
<evidence type="ECO:0000313" key="8">
    <source>
        <dbReference type="Proteomes" id="UP000198599"/>
    </source>
</evidence>
<keyword evidence="4 6" id="KW-1133">Transmembrane helix</keyword>
<dbReference type="PANTHER" id="PTHR30482:SF5">
    <property type="entry name" value="ABC TRANSPORTER PERMEASE PROTEIN"/>
    <property type="match status" value="1"/>
</dbReference>
<feature type="transmembrane region" description="Helical" evidence="6">
    <location>
        <begin position="127"/>
        <end position="145"/>
    </location>
</feature>
<gene>
    <name evidence="7" type="ORF">SAMN04487859_13811</name>
</gene>
<feature type="transmembrane region" description="Helical" evidence="6">
    <location>
        <begin position="321"/>
        <end position="341"/>
    </location>
</feature>
<organism evidence="7 8">
    <name type="scientific">Roseovarius lutimaris</name>
    <dbReference type="NCBI Taxonomy" id="1005928"/>
    <lineage>
        <taxon>Bacteria</taxon>
        <taxon>Pseudomonadati</taxon>
        <taxon>Pseudomonadota</taxon>
        <taxon>Alphaproteobacteria</taxon>
        <taxon>Rhodobacterales</taxon>
        <taxon>Roseobacteraceae</taxon>
        <taxon>Roseovarius</taxon>
    </lineage>
</organism>
<keyword evidence="5 6" id="KW-0472">Membrane</keyword>
<sequence length="368" mass="39352">MMVEECFPATRLKKDMALLPRRIDKLMMIAVLVVALALPPFLGDYWLKGVMIPMLILSISALGLNIVTGFAGLISLGQGAFMAVGAFTGVIAYGRYGIPIPLTLLIAGAMAAAVGAVVGAPSLRIKGLYLLVATLAAQFIILWVIQRVPWIGAGSMVTINTPPVFIAGLHIDEALEQYYFALCVAALLTVFALNLTRSRVGRAWMAIREQDVAASVMGVSMLRYKLMAFMISAFYGGIAGAMVVFAWVGAASVQEYDLDLSIQLLGMIIIGGLGSVLGSYLGAIFVALFPIAISIAMHNIYAISGGDIVSAATLANAEHLLFGALIVFFLIVEPLGLSHLWHRFSGSVEAKLSRFPTTNQTPTRRRPM</sequence>
<accession>A0A1I5GSL7</accession>
<dbReference type="GO" id="GO:0005886">
    <property type="term" value="C:plasma membrane"/>
    <property type="evidence" value="ECO:0007669"/>
    <property type="project" value="UniProtKB-SubCell"/>
</dbReference>
<dbReference type="OrthoDB" id="9814461at2"/>
<protein>
    <submittedName>
        <fullName evidence="7">Amino acid/amide ABC transporter membrane protein 2, HAAT family</fullName>
    </submittedName>
</protein>
<dbReference type="AlphaFoldDB" id="A0A1I5GSL7"/>
<evidence type="ECO:0000256" key="3">
    <source>
        <dbReference type="ARBA" id="ARBA00022692"/>
    </source>
</evidence>
<dbReference type="STRING" id="1005928.SAMN04487859_13811"/>
<feature type="transmembrane region" description="Helical" evidence="6">
    <location>
        <begin position="178"/>
        <end position="195"/>
    </location>
</feature>
<feature type="transmembrane region" description="Helical" evidence="6">
    <location>
        <begin position="284"/>
        <end position="301"/>
    </location>
</feature>
<dbReference type="PANTHER" id="PTHR30482">
    <property type="entry name" value="HIGH-AFFINITY BRANCHED-CHAIN AMINO ACID TRANSPORT SYSTEM PERMEASE"/>
    <property type="match status" value="1"/>
</dbReference>
<comment type="subcellular location">
    <subcellularLocation>
        <location evidence="1">Cell membrane</location>
        <topology evidence="1">Multi-pass membrane protein</topology>
    </subcellularLocation>
</comment>
<dbReference type="InterPro" id="IPR001851">
    <property type="entry name" value="ABC_transp_permease"/>
</dbReference>
<evidence type="ECO:0000313" key="7">
    <source>
        <dbReference type="EMBL" id="SFO38846.1"/>
    </source>
</evidence>